<evidence type="ECO:0000256" key="1">
    <source>
        <dbReference type="SAM" id="Coils"/>
    </source>
</evidence>
<gene>
    <name evidence="3" type="ORF">BKA67DRAFT_369262</name>
</gene>
<feature type="coiled-coil region" evidence="1">
    <location>
        <begin position="39"/>
        <end position="73"/>
    </location>
</feature>
<evidence type="ECO:0000313" key="3">
    <source>
        <dbReference type="EMBL" id="KAH6648634.1"/>
    </source>
</evidence>
<evidence type="ECO:0000313" key="4">
    <source>
        <dbReference type="Proteomes" id="UP000758603"/>
    </source>
</evidence>
<organism evidence="3 4">
    <name type="scientific">Truncatella angustata</name>
    <dbReference type="NCBI Taxonomy" id="152316"/>
    <lineage>
        <taxon>Eukaryota</taxon>
        <taxon>Fungi</taxon>
        <taxon>Dikarya</taxon>
        <taxon>Ascomycota</taxon>
        <taxon>Pezizomycotina</taxon>
        <taxon>Sordariomycetes</taxon>
        <taxon>Xylariomycetidae</taxon>
        <taxon>Amphisphaeriales</taxon>
        <taxon>Sporocadaceae</taxon>
        <taxon>Truncatella</taxon>
    </lineage>
</organism>
<keyword evidence="4" id="KW-1185">Reference proteome</keyword>
<evidence type="ECO:0000256" key="2">
    <source>
        <dbReference type="SAM" id="MobiDB-lite"/>
    </source>
</evidence>
<comment type="caution">
    <text evidence="3">The sequence shown here is derived from an EMBL/GenBank/DDBJ whole genome shotgun (WGS) entry which is preliminary data.</text>
</comment>
<accession>A0A9P8UEW7</accession>
<dbReference type="EMBL" id="JAGPXC010000007">
    <property type="protein sequence ID" value="KAH6648634.1"/>
    <property type="molecule type" value="Genomic_DNA"/>
</dbReference>
<protein>
    <submittedName>
        <fullName evidence="3">Uncharacterized protein</fullName>
    </submittedName>
</protein>
<dbReference type="Proteomes" id="UP000758603">
    <property type="component" value="Unassembled WGS sequence"/>
</dbReference>
<dbReference type="GeneID" id="70125365"/>
<dbReference type="PANTHER" id="PTHR21974">
    <property type="entry name" value="RE15880P"/>
    <property type="match status" value="1"/>
</dbReference>
<feature type="region of interest" description="Disordered" evidence="2">
    <location>
        <begin position="314"/>
        <end position="367"/>
    </location>
</feature>
<feature type="compositionally biased region" description="Basic and acidic residues" evidence="2">
    <location>
        <begin position="314"/>
        <end position="324"/>
    </location>
</feature>
<reference evidence="3" key="1">
    <citation type="journal article" date="2021" name="Nat. Commun.">
        <title>Genetic determinants of endophytism in the Arabidopsis root mycobiome.</title>
        <authorList>
            <person name="Mesny F."/>
            <person name="Miyauchi S."/>
            <person name="Thiergart T."/>
            <person name="Pickel B."/>
            <person name="Atanasova L."/>
            <person name="Karlsson M."/>
            <person name="Huettel B."/>
            <person name="Barry K.W."/>
            <person name="Haridas S."/>
            <person name="Chen C."/>
            <person name="Bauer D."/>
            <person name="Andreopoulos W."/>
            <person name="Pangilinan J."/>
            <person name="LaButti K."/>
            <person name="Riley R."/>
            <person name="Lipzen A."/>
            <person name="Clum A."/>
            <person name="Drula E."/>
            <person name="Henrissat B."/>
            <person name="Kohler A."/>
            <person name="Grigoriev I.V."/>
            <person name="Martin F.M."/>
            <person name="Hacquard S."/>
        </authorList>
    </citation>
    <scope>NUCLEOTIDE SEQUENCE</scope>
    <source>
        <strain evidence="3">MPI-SDFR-AT-0073</strain>
    </source>
</reference>
<feature type="compositionally biased region" description="Pro residues" evidence="2">
    <location>
        <begin position="357"/>
        <end position="367"/>
    </location>
</feature>
<dbReference type="AlphaFoldDB" id="A0A9P8UEW7"/>
<keyword evidence="1" id="KW-0175">Coiled coil</keyword>
<dbReference type="OrthoDB" id="2562743at2759"/>
<sequence length="367" mass="42026">MTTITAQIQEAAPRNRELLAILSETDHAVPDLEQQKIYIADLDRQLASIAKRIKELNRKREKEFKEHEKYRDSVMRRFAYKVGGKKEKFESRAAKEEREYFDALQDEHKANDQQKSLQNLRGEALRAKTDLEQQVSRHNQAQQDLDGLYNRIFLGTTPGFPEEDEKERLCTLASQAYQDARSKADAQQQAVSSLQEAQKRLKGASIDIEDALDYSRMDMFGGGSMTDMMERNALHKAEMQVSDALWHFGHAKRMDPLIHDLPPLKIARGNMMSDVFFDNIFTDMAFHDKIKDSKTELHRCLDVLNAQLQGASSKFKDLDQDQKNKSSSLDQARSDLQKTRQQIFERSTGEDSAAPPSYAPPSYSPHV</sequence>
<dbReference type="RefSeq" id="XP_045955141.1">
    <property type="nucleotide sequence ID" value="XM_046096473.1"/>
</dbReference>
<proteinExistence type="predicted"/>
<dbReference type="PANTHER" id="PTHR21974:SF2">
    <property type="entry name" value="RE15880P"/>
    <property type="match status" value="1"/>
</dbReference>
<name>A0A9P8UEW7_9PEZI</name>